<dbReference type="InterPro" id="IPR017901">
    <property type="entry name" value="C-CAP_CF_C-like"/>
</dbReference>
<evidence type="ECO:0000259" key="13">
    <source>
        <dbReference type="PROSITE" id="PS51329"/>
    </source>
</evidence>
<dbReference type="InterPro" id="IPR016098">
    <property type="entry name" value="CAP/MinC_C"/>
</dbReference>
<evidence type="ECO:0000256" key="9">
    <source>
        <dbReference type="ARBA" id="ARBA00023136"/>
    </source>
</evidence>
<dbReference type="PANTHER" id="PTHR15440:SF0">
    <property type="entry name" value="PROTEIN XRP2"/>
    <property type="match status" value="1"/>
</dbReference>
<dbReference type="GO" id="GO:0005929">
    <property type="term" value="C:cilium"/>
    <property type="evidence" value="ECO:0007669"/>
    <property type="project" value="TreeGrafter"/>
</dbReference>
<evidence type="ECO:0000256" key="3">
    <source>
        <dbReference type="ARBA" id="ARBA00015771"/>
    </source>
</evidence>
<keyword evidence="7 12" id="KW-0547">Nucleotide-binding</keyword>
<accession>A0A9J6ELI9</accession>
<dbReference type="VEuPathDB" id="VectorBase:LOC119181787"/>
<evidence type="ECO:0000256" key="12">
    <source>
        <dbReference type="PIRSR" id="PIRSR037947-1"/>
    </source>
</evidence>
<feature type="binding site" evidence="12">
    <location>
        <begin position="99"/>
        <end position="100"/>
    </location>
    <ligand>
        <name>GTP</name>
        <dbReference type="ChEBI" id="CHEBI:37565"/>
    </ligand>
</feature>
<dbReference type="AlphaFoldDB" id="A0A9J6ELI9"/>
<dbReference type="PANTHER" id="PTHR15440">
    <property type="entry name" value="XRP2 PROTEIN"/>
    <property type="match status" value="1"/>
</dbReference>
<dbReference type="InterPro" id="IPR036223">
    <property type="entry name" value="CAP_C_sf"/>
</dbReference>
<protein>
    <recommendedName>
        <fullName evidence="3">Protein XRP2</fullName>
    </recommendedName>
</protein>
<dbReference type="GO" id="GO:0005096">
    <property type="term" value="F:GTPase activator activity"/>
    <property type="evidence" value="ECO:0007669"/>
    <property type="project" value="UniProtKB-KW"/>
</dbReference>
<dbReference type="Gene3D" id="3.30.70.141">
    <property type="entry name" value="Nucleoside diphosphate kinase-like domain"/>
    <property type="match status" value="1"/>
</dbReference>
<dbReference type="InterPro" id="IPR012945">
    <property type="entry name" value="Tubulin-bd_cofactor_C_dom"/>
</dbReference>
<comment type="caution">
    <text evidence="14">The sequence shown here is derived from an EMBL/GenBank/DDBJ whole genome shotgun (WGS) entry which is preliminary data.</text>
</comment>
<evidence type="ECO:0000256" key="2">
    <source>
        <dbReference type="ARBA" id="ARBA00008848"/>
    </source>
</evidence>
<dbReference type="EMBL" id="JABSTU010000003">
    <property type="protein sequence ID" value="KAH8034980.1"/>
    <property type="molecule type" value="Genomic_DNA"/>
</dbReference>
<comment type="subcellular location">
    <subcellularLocation>
        <location evidence="1">Cell membrane</location>
        <topology evidence="1">Lipid-anchor</topology>
        <orientation evidence="1">Cytoplasmic side</orientation>
    </subcellularLocation>
</comment>
<keyword evidence="15" id="KW-1185">Reference proteome</keyword>
<evidence type="ECO:0000256" key="4">
    <source>
        <dbReference type="ARBA" id="ARBA00022468"/>
    </source>
</evidence>
<reference evidence="14" key="2">
    <citation type="submission" date="2021-09" db="EMBL/GenBank/DDBJ databases">
        <authorList>
            <person name="Jia N."/>
            <person name="Wang J."/>
            <person name="Shi W."/>
            <person name="Du L."/>
            <person name="Sun Y."/>
            <person name="Zhan W."/>
            <person name="Jiang J."/>
            <person name="Wang Q."/>
            <person name="Zhang B."/>
            <person name="Ji P."/>
            <person name="Sakyi L.B."/>
            <person name="Cui X."/>
            <person name="Yuan T."/>
            <person name="Jiang B."/>
            <person name="Yang W."/>
            <person name="Lam T.T.-Y."/>
            <person name="Chang Q."/>
            <person name="Ding S."/>
            <person name="Wang X."/>
            <person name="Zhu J."/>
            <person name="Ruan X."/>
            <person name="Zhao L."/>
            <person name="Wei J."/>
            <person name="Que T."/>
            <person name="Du C."/>
            <person name="Cheng J."/>
            <person name="Dai P."/>
            <person name="Han X."/>
            <person name="Huang E."/>
            <person name="Gao Y."/>
            <person name="Liu J."/>
            <person name="Shao H."/>
            <person name="Ye R."/>
            <person name="Li L."/>
            <person name="Wei W."/>
            <person name="Wang X."/>
            <person name="Wang C."/>
            <person name="Huo Q."/>
            <person name="Li W."/>
            <person name="Guo W."/>
            <person name="Chen H."/>
            <person name="Chen S."/>
            <person name="Zhou L."/>
            <person name="Zhou L."/>
            <person name="Ni X."/>
            <person name="Tian J."/>
            <person name="Zhou Y."/>
            <person name="Sheng Y."/>
            <person name="Liu T."/>
            <person name="Pan Y."/>
            <person name="Xia L."/>
            <person name="Li J."/>
            <person name="Zhao F."/>
            <person name="Cao W."/>
        </authorList>
    </citation>
    <scope>NUCLEOTIDE SEQUENCE</scope>
    <source>
        <strain evidence="14">Rmic-2018</strain>
        <tissue evidence="14">Larvae</tissue>
    </source>
</reference>
<keyword evidence="5" id="KW-1003">Cell membrane</keyword>
<dbReference type="SUPFAM" id="SSF69340">
    <property type="entry name" value="C-terminal domain of adenylylcyclase associated protein"/>
    <property type="match status" value="1"/>
</dbReference>
<keyword evidence="8 12" id="KW-0342">GTP-binding</keyword>
<dbReference type="InterPro" id="IPR006599">
    <property type="entry name" value="CARP_motif"/>
</dbReference>
<evidence type="ECO:0000256" key="6">
    <source>
        <dbReference type="ARBA" id="ARBA00022707"/>
    </source>
</evidence>
<dbReference type="PIRSF" id="PIRSF037947">
    <property type="entry name" value="Protein_XRP2"/>
    <property type="match status" value="1"/>
</dbReference>
<reference evidence="14" key="1">
    <citation type="journal article" date="2020" name="Cell">
        <title>Large-Scale Comparative Analyses of Tick Genomes Elucidate Their Genetic Diversity and Vector Capacities.</title>
        <authorList>
            <consortium name="Tick Genome and Microbiome Consortium (TIGMIC)"/>
            <person name="Jia N."/>
            <person name="Wang J."/>
            <person name="Shi W."/>
            <person name="Du L."/>
            <person name="Sun Y."/>
            <person name="Zhan W."/>
            <person name="Jiang J.F."/>
            <person name="Wang Q."/>
            <person name="Zhang B."/>
            <person name="Ji P."/>
            <person name="Bell-Sakyi L."/>
            <person name="Cui X.M."/>
            <person name="Yuan T.T."/>
            <person name="Jiang B.G."/>
            <person name="Yang W.F."/>
            <person name="Lam T.T."/>
            <person name="Chang Q.C."/>
            <person name="Ding S.J."/>
            <person name="Wang X.J."/>
            <person name="Zhu J.G."/>
            <person name="Ruan X.D."/>
            <person name="Zhao L."/>
            <person name="Wei J.T."/>
            <person name="Ye R.Z."/>
            <person name="Que T.C."/>
            <person name="Du C.H."/>
            <person name="Zhou Y.H."/>
            <person name="Cheng J.X."/>
            <person name="Dai P.F."/>
            <person name="Guo W.B."/>
            <person name="Han X.H."/>
            <person name="Huang E.J."/>
            <person name="Li L.F."/>
            <person name="Wei W."/>
            <person name="Gao Y.C."/>
            <person name="Liu J.Z."/>
            <person name="Shao H.Z."/>
            <person name="Wang X."/>
            <person name="Wang C.C."/>
            <person name="Yang T.C."/>
            <person name="Huo Q.B."/>
            <person name="Li W."/>
            <person name="Chen H.Y."/>
            <person name="Chen S.E."/>
            <person name="Zhou L.G."/>
            <person name="Ni X.B."/>
            <person name="Tian J.H."/>
            <person name="Sheng Y."/>
            <person name="Liu T."/>
            <person name="Pan Y.S."/>
            <person name="Xia L.Y."/>
            <person name="Li J."/>
            <person name="Zhao F."/>
            <person name="Cao W.C."/>
        </authorList>
    </citation>
    <scope>NUCLEOTIDE SEQUENCE</scope>
    <source>
        <strain evidence="14">Rmic-2018</strain>
    </source>
</reference>
<organism evidence="14 15">
    <name type="scientific">Rhipicephalus microplus</name>
    <name type="common">Cattle tick</name>
    <name type="synonym">Boophilus microplus</name>
    <dbReference type="NCBI Taxonomy" id="6941"/>
    <lineage>
        <taxon>Eukaryota</taxon>
        <taxon>Metazoa</taxon>
        <taxon>Ecdysozoa</taxon>
        <taxon>Arthropoda</taxon>
        <taxon>Chelicerata</taxon>
        <taxon>Arachnida</taxon>
        <taxon>Acari</taxon>
        <taxon>Parasitiformes</taxon>
        <taxon>Ixodida</taxon>
        <taxon>Ixodoidea</taxon>
        <taxon>Ixodidae</taxon>
        <taxon>Rhipicephalinae</taxon>
        <taxon>Rhipicephalus</taxon>
        <taxon>Boophilus</taxon>
    </lineage>
</organism>
<dbReference type="Pfam" id="PF07986">
    <property type="entry name" value="TBCC"/>
    <property type="match status" value="1"/>
</dbReference>
<evidence type="ECO:0000256" key="5">
    <source>
        <dbReference type="ARBA" id="ARBA00022475"/>
    </source>
</evidence>
<dbReference type="Gene3D" id="2.160.20.70">
    <property type="match status" value="1"/>
</dbReference>
<evidence type="ECO:0000256" key="8">
    <source>
        <dbReference type="ARBA" id="ARBA00023134"/>
    </source>
</evidence>
<dbReference type="InterPro" id="IPR036850">
    <property type="entry name" value="NDK-like_dom_sf"/>
</dbReference>
<evidence type="ECO:0000256" key="7">
    <source>
        <dbReference type="ARBA" id="ARBA00022741"/>
    </source>
</evidence>
<keyword evidence="4" id="KW-0343">GTPase activation</keyword>
<evidence type="ECO:0000256" key="1">
    <source>
        <dbReference type="ARBA" id="ARBA00004342"/>
    </source>
</evidence>
<evidence type="ECO:0000313" key="15">
    <source>
        <dbReference type="Proteomes" id="UP000821866"/>
    </source>
</evidence>
<evidence type="ECO:0000256" key="10">
    <source>
        <dbReference type="ARBA" id="ARBA00023139"/>
    </source>
</evidence>
<dbReference type="InterPro" id="IPR039093">
    <property type="entry name" value="XRP2"/>
</dbReference>
<dbReference type="Proteomes" id="UP000821866">
    <property type="component" value="Chromosome 11"/>
</dbReference>
<keyword evidence="11" id="KW-0449">Lipoprotein</keyword>
<comment type="similarity">
    <text evidence="2">Belongs to the TBCC family.</text>
</comment>
<feature type="domain" description="C-CAP/cofactor C-like" evidence="13">
    <location>
        <begin position="18"/>
        <end position="176"/>
    </location>
</feature>
<gene>
    <name evidence="14" type="ORF">HPB51_003821</name>
</gene>
<dbReference type="PROSITE" id="PS51329">
    <property type="entry name" value="C_CAP_COFACTOR_C"/>
    <property type="match status" value="1"/>
</dbReference>
<name>A0A9J6ELI9_RHIMP</name>
<feature type="binding site" evidence="12">
    <location>
        <begin position="116"/>
        <end position="119"/>
    </location>
    <ligand>
        <name>GTP</name>
        <dbReference type="ChEBI" id="CHEBI:37565"/>
    </ligand>
</feature>
<sequence length="229" mass="24950">MGAVQRKLTMFTQANYLPREPCDRSKAYSWDAKPKVDASNYTVENAVDTTVTKCSGNVNGQQFVIRNCHNASLYILDHINSVTIDDCVNCNIVLGPTQGSVFLRNCNNVRLASACQQLRARDCSAVDSWLCCSTQPSIESCSEMRFGSVLGGALLGRQAAGQQHGFRTGHEGSAGPAVVFEYMGTNCRETCQQVAARLTSGTHYISPQEPETTKKQIEAAFNTTQGMFS</sequence>
<proteinExistence type="inferred from homology"/>
<dbReference type="SMART" id="SM00673">
    <property type="entry name" value="CARP"/>
    <property type="match status" value="2"/>
</dbReference>
<evidence type="ECO:0000256" key="11">
    <source>
        <dbReference type="ARBA" id="ARBA00023288"/>
    </source>
</evidence>
<evidence type="ECO:0000313" key="14">
    <source>
        <dbReference type="EMBL" id="KAH8034980.1"/>
    </source>
</evidence>
<keyword evidence="10" id="KW-0564">Palmitate</keyword>
<keyword evidence="6" id="KW-0519">Myristate</keyword>
<keyword evidence="9" id="KW-0472">Membrane</keyword>
<dbReference type="GO" id="GO:0005525">
    <property type="term" value="F:GTP binding"/>
    <property type="evidence" value="ECO:0007669"/>
    <property type="project" value="UniProtKB-KW"/>
</dbReference>
<dbReference type="GO" id="GO:1990075">
    <property type="term" value="C:periciliary membrane compartment"/>
    <property type="evidence" value="ECO:0007669"/>
    <property type="project" value="TreeGrafter"/>
</dbReference>
<dbReference type="GO" id="GO:0006892">
    <property type="term" value="P:post-Golgi vesicle-mediated transport"/>
    <property type="evidence" value="ECO:0007669"/>
    <property type="project" value="TreeGrafter"/>
</dbReference>